<dbReference type="Pfam" id="PF07690">
    <property type="entry name" value="MFS_1"/>
    <property type="match status" value="1"/>
</dbReference>
<accession>A0AAW2YL53</accession>
<keyword evidence="4 7" id="KW-1133">Transmembrane helix</keyword>
<dbReference type="Proteomes" id="UP001431209">
    <property type="component" value="Unassembled WGS sequence"/>
</dbReference>
<proteinExistence type="inferred from homology"/>
<dbReference type="InterPro" id="IPR044770">
    <property type="entry name" value="MFS_spinster-like"/>
</dbReference>
<feature type="transmembrane region" description="Helical" evidence="7">
    <location>
        <begin position="83"/>
        <end position="106"/>
    </location>
</feature>
<evidence type="ECO:0000256" key="4">
    <source>
        <dbReference type="ARBA" id="ARBA00022989"/>
    </source>
</evidence>
<feature type="transmembrane region" description="Helical" evidence="7">
    <location>
        <begin position="112"/>
        <end position="139"/>
    </location>
</feature>
<feature type="transmembrane region" description="Helical" evidence="7">
    <location>
        <begin position="7"/>
        <end position="30"/>
    </location>
</feature>
<sequence>KRSHGYIALFWSYPVLTLIFLALVQTLLFIDRGAIAAVLHNAAINWRLSSSEQGIISSAFTVGFMLSSPVWAHYAMRNKINKVIALSLLIFSISEICSGLFSYFWKGPSNKLGYYLFVISRLFVGVGESAIIALGYGIVDDISPTKHKTTYMAVLVFSGAVGVALGYGLTGALLSITTKWQVVFFAIGGFVLVCTIICHFIPMHGYEQHQTIQDDNEKSSINVEGETQPITKKKTVKPHTMFSAIMPLAKNPVYLCMVGYSILSGGIICMLAFWSPTFIFQRLKRFDLTDKYCTLISNIGFGLIILTSSVFGSTMGAIVVSKTGGTEGWKGIGRALLWSMFFLILALPFMYCAFIFEEIHWGILLTLFFFGTFFLMAPSSPFQVAMNNSVEHDLRHFANSYQIFLVQGLGDMLSPFLFGIVSDNLNIKWAMIILWSFLVPAIVFLFVGGFIALFYHRRQNKEIII</sequence>
<dbReference type="GO" id="GO:0016020">
    <property type="term" value="C:membrane"/>
    <property type="evidence" value="ECO:0007669"/>
    <property type="project" value="UniProtKB-SubCell"/>
</dbReference>
<gene>
    <name evidence="9" type="ORF">AKO1_015408</name>
</gene>
<evidence type="ECO:0000256" key="1">
    <source>
        <dbReference type="ARBA" id="ARBA00004141"/>
    </source>
</evidence>
<dbReference type="Gene3D" id="1.20.1250.20">
    <property type="entry name" value="MFS general substrate transporter like domains"/>
    <property type="match status" value="1"/>
</dbReference>
<evidence type="ECO:0000313" key="9">
    <source>
        <dbReference type="EMBL" id="KAL0477585.1"/>
    </source>
</evidence>
<evidence type="ECO:0000256" key="2">
    <source>
        <dbReference type="ARBA" id="ARBA00022448"/>
    </source>
</evidence>
<feature type="domain" description="Major facilitator superfamily (MFS) profile" evidence="8">
    <location>
        <begin position="17"/>
        <end position="459"/>
    </location>
</feature>
<dbReference type="PANTHER" id="PTHR23505">
    <property type="entry name" value="SPINSTER"/>
    <property type="match status" value="1"/>
</dbReference>
<organism evidence="9 10">
    <name type="scientific">Acrasis kona</name>
    <dbReference type="NCBI Taxonomy" id="1008807"/>
    <lineage>
        <taxon>Eukaryota</taxon>
        <taxon>Discoba</taxon>
        <taxon>Heterolobosea</taxon>
        <taxon>Tetramitia</taxon>
        <taxon>Eutetramitia</taxon>
        <taxon>Acrasidae</taxon>
        <taxon>Acrasis</taxon>
    </lineage>
</organism>
<feature type="transmembrane region" description="Helical" evidence="7">
    <location>
        <begin position="362"/>
        <end position="382"/>
    </location>
</feature>
<feature type="transmembrane region" description="Helical" evidence="7">
    <location>
        <begin position="182"/>
        <end position="201"/>
    </location>
</feature>
<feature type="transmembrane region" description="Helical" evidence="7">
    <location>
        <begin position="151"/>
        <end position="176"/>
    </location>
</feature>
<feature type="transmembrane region" description="Helical" evidence="7">
    <location>
        <begin position="253"/>
        <end position="275"/>
    </location>
</feature>
<feature type="non-terminal residue" evidence="9">
    <location>
        <position position="1"/>
    </location>
</feature>
<dbReference type="PANTHER" id="PTHR23505:SF79">
    <property type="entry name" value="PROTEIN SPINSTER"/>
    <property type="match status" value="1"/>
</dbReference>
<dbReference type="InterPro" id="IPR020846">
    <property type="entry name" value="MFS_dom"/>
</dbReference>
<feature type="transmembrane region" description="Helical" evidence="7">
    <location>
        <begin position="433"/>
        <end position="455"/>
    </location>
</feature>
<evidence type="ECO:0000256" key="6">
    <source>
        <dbReference type="ARBA" id="ARBA00024338"/>
    </source>
</evidence>
<reference evidence="9 10" key="1">
    <citation type="submission" date="2024-03" db="EMBL/GenBank/DDBJ databases">
        <title>The Acrasis kona genome and developmental transcriptomes reveal deep origins of eukaryotic multicellular pathways.</title>
        <authorList>
            <person name="Sheikh S."/>
            <person name="Fu C.-J."/>
            <person name="Brown M.W."/>
            <person name="Baldauf S.L."/>
        </authorList>
    </citation>
    <scope>NUCLEOTIDE SEQUENCE [LARGE SCALE GENOMIC DNA]</scope>
    <source>
        <strain evidence="9 10">ATCC MYA-3509</strain>
    </source>
</reference>
<comment type="subcellular location">
    <subcellularLocation>
        <location evidence="1">Membrane</location>
        <topology evidence="1">Multi-pass membrane protein</topology>
    </subcellularLocation>
</comment>
<evidence type="ECO:0000256" key="3">
    <source>
        <dbReference type="ARBA" id="ARBA00022692"/>
    </source>
</evidence>
<evidence type="ECO:0000256" key="7">
    <source>
        <dbReference type="SAM" id="Phobius"/>
    </source>
</evidence>
<evidence type="ECO:0000313" key="10">
    <source>
        <dbReference type="Proteomes" id="UP001431209"/>
    </source>
</evidence>
<dbReference type="InterPro" id="IPR011701">
    <property type="entry name" value="MFS"/>
</dbReference>
<comment type="similarity">
    <text evidence="6">Belongs to the major facilitator superfamily. Spinster (TC 2.A.1.49) family.</text>
</comment>
<keyword evidence="2" id="KW-0813">Transport</keyword>
<feature type="transmembrane region" description="Helical" evidence="7">
    <location>
        <begin position="295"/>
        <end position="320"/>
    </location>
</feature>
<evidence type="ECO:0000259" key="8">
    <source>
        <dbReference type="PROSITE" id="PS50850"/>
    </source>
</evidence>
<keyword evidence="10" id="KW-1185">Reference proteome</keyword>
<feature type="transmembrane region" description="Helical" evidence="7">
    <location>
        <begin position="332"/>
        <end position="356"/>
    </location>
</feature>
<dbReference type="PROSITE" id="PS50850">
    <property type="entry name" value="MFS"/>
    <property type="match status" value="1"/>
</dbReference>
<comment type="caution">
    <text evidence="9">The sequence shown here is derived from an EMBL/GenBank/DDBJ whole genome shotgun (WGS) entry which is preliminary data.</text>
</comment>
<dbReference type="EMBL" id="JAOPGA020000195">
    <property type="protein sequence ID" value="KAL0477585.1"/>
    <property type="molecule type" value="Genomic_DNA"/>
</dbReference>
<dbReference type="SUPFAM" id="SSF103473">
    <property type="entry name" value="MFS general substrate transporter"/>
    <property type="match status" value="1"/>
</dbReference>
<dbReference type="GO" id="GO:0022857">
    <property type="term" value="F:transmembrane transporter activity"/>
    <property type="evidence" value="ECO:0007669"/>
    <property type="project" value="InterPro"/>
</dbReference>
<evidence type="ECO:0000256" key="5">
    <source>
        <dbReference type="ARBA" id="ARBA00023136"/>
    </source>
</evidence>
<protein>
    <recommendedName>
        <fullName evidence="8">Major facilitator superfamily (MFS) profile domain-containing protein</fullName>
    </recommendedName>
</protein>
<keyword evidence="5 7" id="KW-0472">Membrane</keyword>
<dbReference type="AlphaFoldDB" id="A0AAW2YL53"/>
<dbReference type="InterPro" id="IPR036259">
    <property type="entry name" value="MFS_trans_sf"/>
</dbReference>
<keyword evidence="3 7" id="KW-0812">Transmembrane</keyword>
<name>A0AAW2YL53_9EUKA</name>